<dbReference type="AlphaFoldDB" id="A0A9D4R8B1"/>
<evidence type="ECO:0000256" key="1">
    <source>
        <dbReference type="SAM" id="MobiDB-lite"/>
    </source>
</evidence>
<name>A0A9D4R8B1_DREPO</name>
<sequence>MKIVRSEPITEHFLNGDAAADDADADYADDNNEKEEGKEEEGEEEEDNNLHNGERRTVKLLGPLLRGFSDVDQHCVGVNRYVENHKHYPLIRELPTGLVAGMRERDL</sequence>
<reference evidence="2" key="1">
    <citation type="journal article" date="2019" name="bioRxiv">
        <title>The Genome of the Zebra Mussel, Dreissena polymorpha: A Resource for Invasive Species Research.</title>
        <authorList>
            <person name="McCartney M.A."/>
            <person name="Auch B."/>
            <person name="Kono T."/>
            <person name="Mallez S."/>
            <person name="Zhang Y."/>
            <person name="Obille A."/>
            <person name="Becker A."/>
            <person name="Abrahante J.E."/>
            <person name="Garbe J."/>
            <person name="Badalamenti J.P."/>
            <person name="Herman A."/>
            <person name="Mangelson H."/>
            <person name="Liachko I."/>
            <person name="Sullivan S."/>
            <person name="Sone E.D."/>
            <person name="Koren S."/>
            <person name="Silverstein K.A.T."/>
            <person name="Beckman K.B."/>
            <person name="Gohl D.M."/>
        </authorList>
    </citation>
    <scope>NUCLEOTIDE SEQUENCE</scope>
    <source>
        <strain evidence="2">Duluth1</strain>
        <tissue evidence="2">Whole animal</tissue>
    </source>
</reference>
<keyword evidence="3" id="KW-1185">Reference proteome</keyword>
<protein>
    <submittedName>
        <fullName evidence="2">Uncharacterized protein</fullName>
    </submittedName>
</protein>
<accession>A0A9D4R8B1</accession>
<dbReference type="EMBL" id="JAIWYP010000003">
    <property type="protein sequence ID" value="KAH3858794.1"/>
    <property type="molecule type" value="Genomic_DNA"/>
</dbReference>
<feature type="compositionally biased region" description="Acidic residues" evidence="1">
    <location>
        <begin position="19"/>
        <end position="47"/>
    </location>
</feature>
<evidence type="ECO:0000313" key="2">
    <source>
        <dbReference type="EMBL" id="KAH3858794.1"/>
    </source>
</evidence>
<evidence type="ECO:0000313" key="3">
    <source>
        <dbReference type="Proteomes" id="UP000828390"/>
    </source>
</evidence>
<dbReference type="Proteomes" id="UP000828390">
    <property type="component" value="Unassembled WGS sequence"/>
</dbReference>
<organism evidence="2 3">
    <name type="scientific">Dreissena polymorpha</name>
    <name type="common">Zebra mussel</name>
    <name type="synonym">Mytilus polymorpha</name>
    <dbReference type="NCBI Taxonomy" id="45954"/>
    <lineage>
        <taxon>Eukaryota</taxon>
        <taxon>Metazoa</taxon>
        <taxon>Spiralia</taxon>
        <taxon>Lophotrochozoa</taxon>
        <taxon>Mollusca</taxon>
        <taxon>Bivalvia</taxon>
        <taxon>Autobranchia</taxon>
        <taxon>Heteroconchia</taxon>
        <taxon>Euheterodonta</taxon>
        <taxon>Imparidentia</taxon>
        <taxon>Neoheterodontei</taxon>
        <taxon>Myida</taxon>
        <taxon>Dreissenoidea</taxon>
        <taxon>Dreissenidae</taxon>
        <taxon>Dreissena</taxon>
    </lineage>
</organism>
<reference evidence="2" key="2">
    <citation type="submission" date="2020-11" db="EMBL/GenBank/DDBJ databases">
        <authorList>
            <person name="McCartney M.A."/>
            <person name="Auch B."/>
            <person name="Kono T."/>
            <person name="Mallez S."/>
            <person name="Becker A."/>
            <person name="Gohl D.M."/>
            <person name="Silverstein K.A.T."/>
            <person name="Koren S."/>
            <person name="Bechman K.B."/>
            <person name="Herman A."/>
            <person name="Abrahante J.E."/>
            <person name="Garbe J."/>
        </authorList>
    </citation>
    <scope>NUCLEOTIDE SEQUENCE</scope>
    <source>
        <strain evidence="2">Duluth1</strain>
        <tissue evidence="2">Whole animal</tissue>
    </source>
</reference>
<gene>
    <name evidence="2" type="ORF">DPMN_101430</name>
</gene>
<comment type="caution">
    <text evidence="2">The sequence shown here is derived from an EMBL/GenBank/DDBJ whole genome shotgun (WGS) entry which is preliminary data.</text>
</comment>
<proteinExistence type="predicted"/>
<feature type="compositionally biased region" description="Basic and acidic residues" evidence="1">
    <location>
        <begin position="1"/>
        <end position="10"/>
    </location>
</feature>
<feature type="region of interest" description="Disordered" evidence="1">
    <location>
        <begin position="1"/>
        <end position="55"/>
    </location>
</feature>